<proteinExistence type="predicted"/>
<dbReference type="InterPro" id="IPR029063">
    <property type="entry name" value="SAM-dependent_MTases_sf"/>
</dbReference>
<organism evidence="2 3">
    <name type="scientific">Triparma laevis f. longispina</name>
    <dbReference type="NCBI Taxonomy" id="1714387"/>
    <lineage>
        <taxon>Eukaryota</taxon>
        <taxon>Sar</taxon>
        <taxon>Stramenopiles</taxon>
        <taxon>Ochrophyta</taxon>
        <taxon>Bolidophyceae</taxon>
        <taxon>Parmales</taxon>
        <taxon>Triparmaceae</taxon>
        <taxon>Triparma</taxon>
    </lineage>
</organism>
<gene>
    <name evidence="2" type="ORF">TrLO_g3038</name>
</gene>
<keyword evidence="3" id="KW-1185">Reference proteome</keyword>
<dbReference type="NCBIfam" id="TIGR01444">
    <property type="entry name" value="fkbM_fam"/>
    <property type="match status" value="1"/>
</dbReference>
<evidence type="ECO:0000259" key="1">
    <source>
        <dbReference type="Pfam" id="PF05050"/>
    </source>
</evidence>
<evidence type="ECO:0000313" key="2">
    <source>
        <dbReference type="EMBL" id="GMH67912.1"/>
    </source>
</evidence>
<dbReference type="SUPFAM" id="SSF53335">
    <property type="entry name" value="S-adenosyl-L-methionine-dependent methyltransferases"/>
    <property type="match status" value="1"/>
</dbReference>
<accession>A0A9W7AEH8</accession>
<evidence type="ECO:0000313" key="3">
    <source>
        <dbReference type="Proteomes" id="UP001165122"/>
    </source>
</evidence>
<feature type="domain" description="Methyltransferase FkbM" evidence="1">
    <location>
        <begin position="145"/>
        <end position="279"/>
    </location>
</feature>
<dbReference type="InterPro" id="IPR052514">
    <property type="entry name" value="SAM-dependent_MTase"/>
</dbReference>
<dbReference type="Proteomes" id="UP001165122">
    <property type="component" value="Unassembled WGS sequence"/>
</dbReference>
<comment type="caution">
    <text evidence="2">The sequence shown here is derived from an EMBL/GenBank/DDBJ whole genome shotgun (WGS) entry which is preliminary data.</text>
</comment>
<dbReference type="InterPro" id="IPR006342">
    <property type="entry name" value="FkbM_mtfrase"/>
</dbReference>
<reference evidence="3" key="1">
    <citation type="journal article" date="2023" name="Commun. Biol.">
        <title>Genome analysis of Parmales, the sister group of diatoms, reveals the evolutionary specialization of diatoms from phago-mixotrophs to photoautotrophs.</title>
        <authorList>
            <person name="Ban H."/>
            <person name="Sato S."/>
            <person name="Yoshikawa S."/>
            <person name="Yamada K."/>
            <person name="Nakamura Y."/>
            <person name="Ichinomiya M."/>
            <person name="Sato N."/>
            <person name="Blanc-Mathieu R."/>
            <person name="Endo H."/>
            <person name="Kuwata A."/>
            <person name="Ogata H."/>
        </authorList>
    </citation>
    <scope>NUCLEOTIDE SEQUENCE [LARGE SCALE GENOMIC DNA]</scope>
    <source>
        <strain evidence="3">NIES 3700</strain>
    </source>
</reference>
<dbReference type="Gene3D" id="3.40.50.150">
    <property type="entry name" value="Vaccinia Virus protein VP39"/>
    <property type="match status" value="1"/>
</dbReference>
<sequence>MPLRNDPISNRTICRFHNYDAKNGCKKYNDDRGGCEHCSLDHEKCHVCLVKGHPAHQCIHLNNVDSDVWRDFCALTLTNTRPEDYPTNKTVLGDAIVWIGDPSVIIPKVNGFKIGEDDQLARCRRQKKIEAAYMLGLGSGSVVVDAGAHFGDTVMTLAVHARAKGRSDLRFVALEPCVEKCDFLQSVVAANNLVDSVTVLNVAAGDEICVVKPAVNAKVRAARDGSLRYEYCDGDSGGGGVSMITLDSIADQISPIGMLHIDVEGWESNVLRGAKKTLHSVSRDDDGPPCFIIAEAWTEKESLRRGAEGDAEEKIVRVMEDEVNRGEVRRFERVGDIVDVERNLVYIYK</sequence>
<protein>
    <recommendedName>
        <fullName evidence="1">Methyltransferase FkbM domain-containing protein</fullName>
    </recommendedName>
</protein>
<dbReference type="OrthoDB" id="191114at2759"/>
<name>A0A9W7AEH8_9STRA</name>
<dbReference type="Pfam" id="PF05050">
    <property type="entry name" value="Methyltransf_21"/>
    <property type="match status" value="1"/>
</dbReference>
<dbReference type="PANTHER" id="PTHR34203:SF15">
    <property type="entry name" value="SLL1173 PROTEIN"/>
    <property type="match status" value="1"/>
</dbReference>
<dbReference type="EMBL" id="BRXW01000581">
    <property type="protein sequence ID" value="GMH67912.1"/>
    <property type="molecule type" value="Genomic_DNA"/>
</dbReference>
<dbReference type="AlphaFoldDB" id="A0A9W7AEH8"/>
<dbReference type="PANTHER" id="PTHR34203">
    <property type="entry name" value="METHYLTRANSFERASE, FKBM FAMILY PROTEIN"/>
    <property type="match status" value="1"/>
</dbReference>